<organism evidence="10 11">
    <name type="scientific">Eleusine coracana subsp. coracana</name>
    <dbReference type="NCBI Taxonomy" id="191504"/>
    <lineage>
        <taxon>Eukaryota</taxon>
        <taxon>Viridiplantae</taxon>
        <taxon>Streptophyta</taxon>
        <taxon>Embryophyta</taxon>
        <taxon>Tracheophyta</taxon>
        <taxon>Spermatophyta</taxon>
        <taxon>Magnoliopsida</taxon>
        <taxon>Liliopsida</taxon>
        <taxon>Poales</taxon>
        <taxon>Poaceae</taxon>
        <taxon>PACMAD clade</taxon>
        <taxon>Chloridoideae</taxon>
        <taxon>Cynodonteae</taxon>
        <taxon>Eleusininae</taxon>
        <taxon>Eleusine</taxon>
    </lineage>
</organism>
<keyword evidence="11" id="KW-1185">Reference proteome</keyword>
<evidence type="ECO:0000256" key="1">
    <source>
        <dbReference type="ARBA" id="ARBA00004123"/>
    </source>
</evidence>
<evidence type="ECO:0000256" key="6">
    <source>
        <dbReference type="ARBA" id="ARBA00022927"/>
    </source>
</evidence>
<evidence type="ECO:0000259" key="9">
    <source>
        <dbReference type="Pfam" id="PF25780"/>
    </source>
</evidence>
<keyword evidence="4" id="KW-0963">Cytoplasm</keyword>
<evidence type="ECO:0000313" key="10">
    <source>
        <dbReference type="EMBL" id="GJN32846.1"/>
    </source>
</evidence>
<keyword evidence="5" id="KW-0677">Repeat</keyword>
<feature type="compositionally biased region" description="Low complexity" evidence="8">
    <location>
        <begin position="89"/>
        <end position="109"/>
    </location>
</feature>
<accession>A0AAV5FD26</accession>
<dbReference type="Proteomes" id="UP001054889">
    <property type="component" value="Unassembled WGS sequence"/>
</dbReference>
<evidence type="ECO:0000313" key="11">
    <source>
        <dbReference type="Proteomes" id="UP001054889"/>
    </source>
</evidence>
<dbReference type="PANTHER" id="PTHR10527">
    <property type="entry name" value="IMPORTIN BETA"/>
    <property type="match status" value="1"/>
</dbReference>
<evidence type="ECO:0000256" key="5">
    <source>
        <dbReference type="ARBA" id="ARBA00022737"/>
    </source>
</evidence>
<evidence type="ECO:0000256" key="4">
    <source>
        <dbReference type="ARBA" id="ARBA00022490"/>
    </source>
</evidence>
<dbReference type="SUPFAM" id="SSF48371">
    <property type="entry name" value="ARM repeat"/>
    <property type="match status" value="1"/>
</dbReference>
<comment type="subcellular location">
    <subcellularLocation>
        <location evidence="2">Cytoplasm</location>
    </subcellularLocation>
    <subcellularLocation>
        <location evidence="1">Nucleus</location>
    </subcellularLocation>
</comment>
<feature type="domain" description="IPO4/5-like TPR repeats" evidence="9">
    <location>
        <begin position="133"/>
        <end position="255"/>
    </location>
</feature>
<keyword evidence="3" id="KW-0813">Transport</keyword>
<feature type="region of interest" description="Disordered" evidence="8">
    <location>
        <begin position="84"/>
        <end position="109"/>
    </location>
</feature>
<keyword evidence="7" id="KW-0539">Nucleus</keyword>
<dbReference type="InterPro" id="IPR040122">
    <property type="entry name" value="Importin_beta"/>
</dbReference>
<evidence type="ECO:0000256" key="3">
    <source>
        <dbReference type="ARBA" id="ARBA00022448"/>
    </source>
</evidence>
<dbReference type="GO" id="GO:0005737">
    <property type="term" value="C:cytoplasm"/>
    <property type="evidence" value="ECO:0007669"/>
    <property type="project" value="UniProtKB-SubCell"/>
</dbReference>
<evidence type="ECO:0000256" key="7">
    <source>
        <dbReference type="ARBA" id="ARBA00023242"/>
    </source>
</evidence>
<sequence>MATADDQAAAVALLGGDPAAFDALLSTLMSSSNNERAAAEAAFHRLRASHPEPLALRLASSLAGPATPAELRAMAGVLLRKVLSPPPSSDSSSNSGAAAPPAPLWPQLSPAGQSALKAHLISALQSDPPKPIAKKVCDAISELAATLLPENTWPDLLPFLFRAASGPETPNLQESALLIFARLADYIAEVAPGPSHDNPQPARLPPWHTRRPPDVRIAALGAAVNLVQCLPTNSDRDKMQDLLPAMMRALTDCLNSWPGGLCTGGSGAPC</sequence>
<dbReference type="InterPro" id="IPR057672">
    <property type="entry name" value="TPR_IPO4/5"/>
</dbReference>
<proteinExistence type="predicted"/>
<comment type="caution">
    <text evidence="10">The sequence shown here is derived from an EMBL/GenBank/DDBJ whole genome shotgun (WGS) entry which is preliminary data.</text>
</comment>
<dbReference type="Gene3D" id="1.25.10.10">
    <property type="entry name" value="Leucine-rich Repeat Variant"/>
    <property type="match status" value="1"/>
</dbReference>
<dbReference type="InterPro" id="IPR011989">
    <property type="entry name" value="ARM-like"/>
</dbReference>
<evidence type="ECO:0000256" key="2">
    <source>
        <dbReference type="ARBA" id="ARBA00004496"/>
    </source>
</evidence>
<dbReference type="GO" id="GO:0006606">
    <property type="term" value="P:protein import into nucleus"/>
    <property type="evidence" value="ECO:0007669"/>
    <property type="project" value="InterPro"/>
</dbReference>
<dbReference type="AlphaFoldDB" id="A0AAV5FD26"/>
<keyword evidence="6" id="KW-0653">Protein transport</keyword>
<evidence type="ECO:0000256" key="8">
    <source>
        <dbReference type="SAM" id="MobiDB-lite"/>
    </source>
</evidence>
<name>A0AAV5FD26_ELECO</name>
<dbReference type="EMBL" id="BQKI01000084">
    <property type="protein sequence ID" value="GJN32846.1"/>
    <property type="molecule type" value="Genomic_DNA"/>
</dbReference>
<reference evidence="10" key="1">
    <citation type="journal article" date="2018" name="DNA Res.">
        <title>Multiple hybrid de novo genome assembly of finger millet, an orphan allotetraploid crop.</title>
        <authorList>
            <person name="Hatakeyama M."/>
            <person name="Aluri S."/>
            <person name="Balachadran M.T."/>
            <person name="Sivarajan S.R."/>
            <person name="Patrignani A."/>
            <person name="Gruter S."/>
            <person name="Poveda L."/>
            <person name="Shimizu-Inatsugi R."/>
            <person name="Baeten J."/>
            <person name="Francoijs K.J."/>
            <person name="Nataraja K.N."/>
            <person name="Reddy Y.A.N."/>
            <person name="Phadnis S."/>
            <person name="Ravikumar R.L."/>
            <person name="Schlapbach R."/>
            <person name="Sreeman S.M."/>
            <person name="Shimizu K.K."/>
        </authorList>
    </citation>
    <scope>NUCLEOTIDE SEQUENCE</scope>
</reference>
<gene>
    <name evidence="10" type="primary">gb21383</name>
    <name evidence="10" type="ORF">PR202_gb21383</name>
</gene>
<dbReference type="InterPro" id="IPR016024">
    <property type="entry name" value="ARM-type_fold"/>
</dbReference>
<reference evidence="10" key="2">
    <citation type="submission" date="2021-12" db="EMBL/GenBank/DDBJ databases">
        <title>Resequencing data analysis of finger millet.</title>
        <authorList>
            <person name="Hatakeyama M."/>
            <person name="Aluri S."/>
            <person name="Balachadran M.T."/>
            <person name="Sivarajan S.R."/>
            <person name="Poveda L."/>
            <person name="Shimizu-Inatsugi R."/>
            <person name="Schlapbach R."/>
            <person name="Sreeman S.M."/>
            <person name="Shimizu K.K."/>
        </authorList>
    </citation>
    <scope>NUCLEOTIDE SEQUENCE</scope>
</reference>
<protein>
    <recommendedName>
        <fullName evidence="9">IPO4/5-like TPR repeats domain-containing protein</fullName>
    </recommendedName>
</protein>
<dbReference type="Pfam" id="PF25780">
    <property type="entry name" value="TPR_IPO5"/>
    <property type="match status" value="1"/>
</dbReference>